<proteinExistence type="predicted"/>
<sequence length="67" mass="7440">MQLAAAQEHRLNLSKCVVIGDVGDTDMLAAHLVGAMKALVRTGWGRRFFTFIVGSSTFEKRSMFCYV</sequence>
<dbReference type="InterPro" id="IPR023214">
    <property type="entry name" value="HAD_sf"/>
</dbReference>
<dbReference type="SUPFAM" id="SSF56784">
    <property type="entry name" value="HAD-like"/>
    <property type="match status" value="1"/>
</dbReference>
<comment type="caution">
    <text evidence="1">The sequence shown here is derived from an EMBL/GenBank/DDBJ whole genome shotgun (WGS) entry which is preliminary data.</text>
</comment>
<dbReference type="Proteomes" id="UP000460318">
    <property type="component" value="Unassembled WGS sequence"/>
</dbReference>
<keyword evidence="1" id="KW-0378">Hydrolase</keyword>
<dbReference type="EMBL" id="WUBI01000001">
    <property type="protein sequence ID" value="MWV43341.1"/>
    <property type="molecule type" value="Genomic_DNA"/>
</dbReference>
<reference evidence="1 2" key="1">
    <citation type="submission" date="2019-12" db="EMBL/GenBank/DDBJ databases">
        <title>Paenibacillus sp. nov., an endophytic bacterium isolated from the stem of Dendrobium.</title>
        <authorList>
            <person name="Zhao R."/>
        </authorList>
    </citation>
    <scope>NUCLEOTIDE SEQUENCE [LARGE SCALE GENOMIC DNA]</scope>
    <source>
        <strain evidence="1 2">HJL G12</strain>
    </source>
</reference>
<dbReference type="GO" id="GO:0016787">
    <property type="term" value="F:hydrolase activity"/>
    <property type="evidence" value="ECO:0007669"/>
    <property type="project" value="UniProtKB-KW"/>
</dbReference>
<dbReference type="Pfam" id="PF13242">
    <property type="entry name" value="Hydrolase_like"/>
    <property type="match status" value="1"/>
</dbReference>
<evidence type="ECO:0000313" key="1">
    <source>
        <dbReference type="EMBL" id="MWV43341.1"/>
    </source>
</evidence>
<name>A0A7X3LF73_9BACL</name>
<keyword evidence="2" id="KW-1185">Reference proteome</keyword>
<dbReference type="Gene3D" id="3.40.50.1000">
    <property type="entry name" value="HAD superfamily/HAD-like"/>
    <property type="match status" value="1"/>
</dbReference>
<dbReference type="AlphaFoldDB" id="A0A7X3LF73"/>
<dbReference type="InterPro" id="IPR036412">
    <property type="entry name" value="HAD-like_sf"/>
</dbReference>
<gene>
    <name evidence="1" type="ORF">GRF59_06815</name>
</gene>
<accession>A0A7X3LF73</accession>
<organism evidence="1 2">
    <name type="scientific">Paenibacillus dendrobii</name>
    <dbReference type="NCBI Taxonomy" id="2691084"/>
    <lineage>
        <taxon>Bacteria</taxon>
        <taxon>Bacillati</taxon>
        <taxon>Bacillota</taxon>
        <taxon>Bacilli</taxon>
        <taxon>Bacillales</taxon>
        <taxon>Paenibacillaceae</taxon>
        <taxon>Paenibacillus</taxon>
    </lineage>
</organism>
<evidence type="ECO:0000313" key="2">
    <source>
        <dbReference type="Proteomes" id="UP000460318"/>
    </source>
</evidence>
<protein>
    <submittedName>
        <fullName evidence="1">HAD hydrolase-like protein</fullName>
    </submittedName>
</protein>